<gene>
    <name evidence="1" type="ORF">JA13_117</name>
</gene>
<organism evidence="1 2">
    <name type="scientific">Dickeya phage vB_DsoM_JA13</name>
    <dbReference type="NCBI Taxonomy" id="2283030"/>
    <lineage>
        <taxon>Viruses</taxon>
        <taxon>Duplodnaviria</taxon>
        <taxon>Heunggongvirae</taxon>
        <taxon>Uroviricota</taxon>
        <taxon>Caudoviricetes</taxon>
        <taxon>Salmondvirus</taxon>
        <taxon>Salmondvirus JA11</taxon>
    </lineage>
</organism>
<evidence type="ECO:0000313" key="1">
    <source>
        <dbReference type="EMBL" id="AXG66520.1"/>
    </source>
</evidence>
<reference evidence="1 2" key="1">
    <citation type="journal article" date="2018" name="Front. Microbiol.">
        <title>Jumbo Bacteriophages Are Represented Within an Increasing Diversity of Environmental Viruses Infecting the Emerging Phytopathogen, Dickeya solani.</title>
        <authorList>
            <person name="Day A.W."/>
            <person name="Ahn J."/>
            <person name="Salmond G.P.C."/>
        </authorList>
    </citation>
    <scope>NUCLEOTIDE SEQUENCE [LARGE SCALE GENOMIC DNA]</scope>
</reference>
<name>A0A384ZWA1_9CAUD</name>
<evidence type="ECO:0000313" key="2">
    <source>
        <dbReference type="Proteomes" id="UP000263742"/>
    </source>
</evidence>
<sequence>MSNYLMKSTGAPAIKPTELLGREDIINVDSMYKVRIHNKSNSIAFTGFIPPDFSFSLASNWTNPYADTTLNDVAQKGIGMRKNETEQQIARNAQLSSRADIIQRAATMGGASSFVKMFSAKKWAGPSYLSIDLPIFVDAYYNSRDEVVKNIIGLLSMCAPSEKLGILVPPGPIPINQLADSAIQSINQAAGTNIVNPADDAESFTVDIGNFFSMSPCVVDSVSANFDNVWEDGTGNPISVDFVLQISSYFAVTREDLAKWLSGNQHP</sequence>
<proteinExistence type="predicted"/>
<dbReference type="EMBL" id="MH460460">
    <property type="protein sequence ID" value="AXG66520.1"/>
    <property type="molecule type" value="Genomic_DNA"/>
</dbReference>
<protein>
    <submittedName>
        <fullName evidence="1">Uncharacterized protein</fullName>
    </submittedName>
</protein>
<accession>A0A384ZWA1</accession>
<dbReference type="Proteomes" id="UP000263742">
    <property type="component" value="Segment"/>
</dbReference>